<dbReference type="Gene3D" id="3.20.20.80">
    <property type="entry name" value="Glycosidases"/>
    <property type="match status" value="1"/>
</dbReference>
<evidence type="ECO:0000313" key="16">
    <source>
        <dbReference type="Proteomes" id="UP000182993"/>
    </source>
</evidence>
<feature type="active site" description="Proton donor" evidence="10">
    <location>
        <position position="162"/>
    </location>
</feature>
<gene>
    <name evidence="14" type="ORF">A0O31_02479</name>
    <name evidence="15" type="ORF">TbrSNM41_21820</name>
</gene>
<dbReference type="PROSITE" id="PS00572">
    <property type="entry name" value="GLYCOSYL_HYDROL_F1_1"/>
    <property type="match status" value="1"/>
</dbReference>
<feature type="binding site" evidence="11">
    <location>
        <position position="117"/>
    </location>
    <ligand>
        <name>substrate</name>
    </ligand>
</feature>
<dbReference type="OrthoDB" id="9765195at2"/>
<dbReference type="PANTHER" id="PTHR10353:SF36">
    <property type="entry name" value="LP05116P"/>
    <property type="match status" value="1"/>
</dbReference>
<dbReference type="AlphaFoldDB" id="A0A1J0LWV2"/>
<dbReference type="InterPro" id="IPR017736">
    <property type="entry name" value="Glyco_hydro_1_beta-glucosidase"/>
</dbReference>
<dbReference type="KEGG" id="tbc:A0O31_02479"/>
<evidence type="ECO:0000256" key="1">
    <source>
        <dbReference type="ARBA" id="ARBA00000448"/>
    </source>
</evidence>
<evidence type="ECO:0000256" key="9">
    <source>
        <dbReference type="ARBA" id="ARBA00023326"/>
    </source>
</evidence>
<feature type="binding site" evidence="11">
    <location>
        <position position="161"/>
    </location>
    <ligand>
        <name>substrate</name>
    </ligand>
</feature>
<keyword evidence="14" id="KW-0614">Plasmid</keyword>
<keyword evidence="5 13" id="KW-0378">Hydrolase</keyword>
<sequence>MEKEGFLFGAATSAYQIEGATGEDGRGPSIWDVFCQRPGAIRDGSSGEPACDHYRRWREDLQWMRWLGLKAYRFSVAWPRILPGGKGRINPKGLAFYDRLVDALLEAGITPFLTLYHWDLPWALEERGGWRSRETAYAFAEYTALVARALADRVPYFATLNEPWCSAFLGHFTGEHAPGLRNLEAALRAAHHLLLGHGLAVEALRAAGAKRVGIVLNFTWVEGEDEEAVERADRYHNRFFLDPLLGRGYPESPFANPPSVPIYPKDLERMARPLDFLGVNYYTRARVARGEGLLPVRYLPPERPTTAMGWEVYPEGLYRLLRRLARETPWPLFVTENGAAYPDLWRGEEVVEDPERVAYLESHLEAVGRARSEGVDVRGYFAWSLLDNFEWAHGYTKRFGLLYVDYPTGRRIPKRSALWYRERILRGGG</sequence>
<evidence type="ECO:0000313" key="14">
    <source>
        <dbReference type="EMBL" id="APD10500.1"/>
    </source>
</evidence>
<organism evidence="14 16">
    <name type="scientific">Thermus brockianus</name>
    <dbReference type="NCBI Taxonomy" id="56956"/>
    <lineage>
        <taxon>Bacteria</taxon>
        <taxon>Thermotogati</taxon>
        <taxon>Deinococcota</taxon>
        <taxon>Deinococci</taxon>
        <taxon>Thermales</taxon>
        <taxon>Thermaceae</taxon>
        <taxon>Thermus</taxon>
    </lineage>
</organism>
<dbReference type="InterPro" id="IPR001360">
    <property type="entry name" value="Glyco_hydro_1"/>
</dbReference>
<keyword evidence="9" id="KW-0624">Polysaccharide degradation</keyword>
<dbReference type="EMBL" id="AP025594">
    <property type="protein sequence ID" value="BDG17448.1"/>
    <property type="molecule type" value="Genomic_DNA"/>
</dbReference>
<keyword evidence="8 13" id="KW-0326">Glycosidase</keyword>
<dbReference type="EC" id="3.2.1.21" evidence="4 13"/>
<geneLocation type="plasmid" evidence="15 17">
    <name>pTbrSNM4-1b</name>
</geneLocation>
<dbReference type="SUPFAM" id="SSF51445">
    <property type="entry name" value="(Trans)glycosidases"/>
    <property type="match status" value="1"/>
</dbReference>
<keyword evidence="6" id="KW-0136">Cellulose degradation</keyword>
<evidence type="ECO:0000256" key="7">
    <source>
        <dbReference type="ARBA" id="ARBA00023277"/>
    </source>
</evidence>
<dbReference type="InterPro" id="IPR017853">
    <property type="entry name" value="GH"/>
</dbReference>
<dbReference type="NCBIfam" id="TIGR03356">
    <property type="entry name" value="BGL"/>
    <property type="match status" value="1"/>
</dbReference>
<comment type="pathway">
    <text evidence="2">Glycan metabolism; cellulose degradation.</text>
</comment>
<feature type="active site" description="Nucleophile" evidence="10 12">
    <location>
        <position position="336"/>
    </location>
</feature>
<comment type="similarity">
    <text evidence="3 13">Belongs to the glycosyl hydrolase 1 family.</text>
</comment>
<comment type="catalytic activity">
    <reaction evidence="1 13">
        <text>Hydrolysis of terminal, non-reducing beta-D-glucosyl residues with release of beta-D-glucose.</text>
        <dbReference type="EC" id="3.2.1.21"/>
    </reaction>
</comment>
<dbReference type="PROSITE" id="PS00653">
    <property type="entry name" value="GLYCOSYL_HYDROL_F1_2"/>
    <property type="match status" value="1"/>
</dbReference>
<dbReference type="Proteomes" id="UP000831120">
    <property type="component" value="Plasmid pTbrSNM4-1b"/>
</dbReference>
<protein>
    <recommendedName>
        <fullName evidence="4 13">Beta-glucosidase</fullName>
        <ecNumber evidence="4 13">3.2.1.21</ecNumber>
    </recommendedName>
</protein>
<feature type="binding site" evidence="11">
    <location>
        <position position="383"/>
    </location>
    <ligand>
        <name>substrate</name>
    </ligand>
</feature>
<evidence type="ECO:0000256" key="13">
    <source>
        <dbReference type="RuleBase" id="RU361175"/>
    </source>
</evidence>
<feature type="binding site" evidence="11">
    <location>
        <position position="282"/>
    </location>
    <ligand>
        <name>substrate</name>
    </ligand>
</feature>
<evidence type="ECO:0000256" key="3">
    <source>
        <dbReference type="ARBA" id="ARBA00010838"/>
    </source>
</evidence>
<dbReference type="Pfam" id="PF00232">
    <property type="entry name" value="Glyco_hydro_1"/>
    <property type="match status" value="1"/>
</dbReference>
<dbReference type="InterPro" id="IPR033132">
    <property type="entry name" value="GH_1_N_CS"/>
</dbReference>
<reference evidence="15 17" key="3">
    <citation type="journal article" date="2022" name="Microbiol. Resour. Announc.">
        <title>Complete Genome Sequences of Thermus Strains Isolated from Senami Hot Spring in Japan.</title>
        <authorList>
            <person name="Miyazaki K."/>
        </authorList>
    </citation>
    <scope>NUCLEOTIDE SEQUENCE [LARGE SCALE GENOMIC DNA]</scope>
    <source>
        <strain evidence="15 17">SNM4-1</strain>
        <plasmid evidence="15 17">pTbrSNM4-1b</plasmid>
    </source>
</reference>
<dbReference type="PANTHER" id="PTHR10353">
    <property type="entry name" value="GLYCOSYL HYDROLASE"/>
    <property type="match status" value="1"/>
</dbReference>
<accession>A0A1J0LWV2</accession>
<evidence type="ECO:0000313" key="17">
    <source>
        <dbReference type="Proteomes" id="UP000831120"/>
    </source>
</evidence>
<keyword evidence="7" id="KW-0119">Carbohydrate metabolism</keyword>
<evidence type="ECO:0000256" key="12">
    <source>
        <dbReference type="PROSITE-ProRule" id="PRU10055"/>
    </source>
</evidence>
<geneLocation type="plasmid" evidence="16">
    <name>ptb1</name>
</geneLocation>
<dbReference type="GO" id="GO:0005829">
    <property type="term" value="C:cytosol"/>
    <property type="evidence" value="ECO:0007669"/>
    <property type="project" value="TreeGrafter"/>
</dbReference>
<keyword evidence="17" id="KW-1185">Reference proteome</keyword>
<dbReference type="RefSeq" id="WP_071678184.1">
    <property type="nucleotide sequence ID" value="NZ_AP025594.1"/>
</dbReference>
<reference evidence="16" key="1">
    <citation type="submission" date="2016-06" db="EMBL/GenBank/DDBJ databases">
        <title>Whole genome sequencing of Thermus brockianus strain GE-1.</title>
        <authorList>
            <person name="Schaefers C."/>
            <person name="Blank S."/>
            <person name="Wiebusch S."/>
            <person name="Elleuche S."/>
            <person name="Antranikian G."/>
        </authorList>
    </citation>
    <scope>NUCLEOTIDE SEQUENCE [LARGE SCALE GENOMIC DNA]</scope>
    <source>
        <strain evidence="16">GE-1</strain>
        <plasmid evidence="16">ptb1</plasmid>
    </source>
</reference>
<evidence type="ECO:0000256" key="5">
    <source>
        <dbReference type="ARBA" id="ARBA00022801"/>
    </source>
</evidence>
<dbReference type="FunFam" id="3.20.20.80:FF:000004">
    <property type="entry name" value="Beta-glucosidase 6-phospho-beta-glucosidase"/>
    <property type="match status" value="1"/>
</dbReference>
<dbReference type="EMBL" id="CP016313">
    <property type="protein sequence ID" value="APD10500.1"/>
    <property type="molecule type" value="Genomic_DNA"/>
</dbReference>
<proteinExistence type="inferred from homology"/>
<name>A0A1J0LWV2_THEBO</name>
<evidence type="ECO:0000256" key="6">
    <source>
        <dbReference type="ARBA" id="ARBA00023001"/>
    </source>
</evidence>
<evidence type="ECO:0000256" key="2">
    <source>
        <dbReference type="ARBA" id="ARBA00004987"/>
    </source>
</evidence>
<dbReference type="InterPro" id="IPR018120">
    <property type="entry name" value="Glyco_hydro_1_AS"/>
</dbReference>
<reference evidence="14" key="2">
    <citation type="journal article" date="2017" name="Stand. Genomic Sci.">
        <title>Complete genome sequence of Thermus brockianus GE-1 reveals key enzymes of xylan/xylose metabolism.</title>
        <authorList>
            <person name="Schaefers C."/>
            <person name="Blank S."/>
            <person name="Wiebusch S."/>
            <person name="Elleuche S."/>
            <person name="Antranikian G."/>
        </authorList>
    </citation>
    <scope>NUCLEOTIDE SEQUENCE</scope>
    <source>
        <strain evidence="14">GE-1</strain>
        <plasmid evidence="14">pTB1</plasmid>
    </source>
</reference>
<dbReference type="GO" id="GO:0030245">
    <property type="term" value="P:cellulose catabolic process"/>
    <property type="evidence" value="ECO:0007669"/>
    <property type="project" value="UniProtKB-KW"/>
</dbReference>
<dbReference type="PRINTS" id="PR00131">
    <property type="entry name" value="GLHYDRLASE1"/>
</dbReference>
<feature type="binding site" evidence="11">
    <location>
        <begin position="390"/>
        <end position="391"/>
    </location>
    <ligand>
        <name>substrate</name>
    </ligand>
</feature>
<dbReference type="GO" id="GO:0008422">
    <property type="term" value="F:beta-glucosidase activity"/>
    <property type="evidence" value="ECO:0007669"/>
    <property type="project" value="UniProtKB-EC"/>
</dbReference>
<evidence type="ECO:0000256" key="10">
    <source>
        <dbReference type="PIRSR" id="PIRSR617736-1"/>
    </source>
</evidence>
<evidence type="ECO:0000313" key="15">
    <source>
        <dbReference type="EMBL" id="BDG17448.1"/>
    </source>
</evidence>
<evidence type="ECO:0000256" key="4">
    <source>
        <dbReference type="ARBA" id="ARBA00012744"/>
    </source>
</evidence>
<evidence type="ECO:0000256" key="11">
    <source>
        <dbReference type="PIRSR" id="PIRSR617736-2"/>
    </source>
</evidence>
<geneLocation type="plasmid" evidence="14">
    <name>pTB1</name>
</geneLocation>
<evidence type="ECO:0000256" key="8">
    <source>
        <dbReference type="ARBA" id="ARBA00023295"/>
    </source>
</evidence>
<feature type="binding site" evidence="11">
    <location>
        <position position="16"/>
    </location>
    <ligand>
        <name>substrate</name>
    </ligand>
</feature>
<dbReference type="Proteomes" id="UP000182993">
    <property type="component" value="Plasmid pTB1"/>
</dbReference>